<dbReference type="RefSeq" id="XP_035344972.1">
    <property type="nucleotide sequence ID" value="XM_035489079.1"/>
</dbReference>
<feature type="region of interest" description="Disordered" evidence="1">
    <location>
        <begin position="51"/>
        <end position="158"/>
    </location>
</feature>
<evidence type="ECO:0000313" key="2">
    <source>
        <dbReference type="EMBL" id="QKX58794.1"/>
    </source>
</evidence>
<dbReference type="PANTHER" id="PTHR42090">
    <property type="match status" value="1"/>
</dbReference>
<dbReference type="OrthoDB" id="4220319at2759"/>
<organism evidence="2 3">
    <name type="scientific">Talaromyces rugulosus</name>
    <name type="common">Penicillium rugulosum</name>
    <dbReference type="NCBI Taxonomy" id="121627"/>
    <lineage>
        <taxon>Eukaryota</taxon>
        <taxon>Fungi</taxon>
        <taxon>Dikarya</taxon>
        <taxon>Ascomycota</taxon>
        <taxon>Pezizomycotina</taxon>
        <taxon>Eurotiomycetes</taxon>
        <taxon>Eurotiomycetidae</taxon>
        <taxon>Eurotiales</taxon>
        <taxon>Trichocomaceae</taxon>
        <taxon>Talaromyces</taxon>
        <taxon>Talaromyces sect. Islandici</taxon>
    </lineage>
</organism>
<dbReference type="Proteomes" id="UP000509510">
    <property type="component" value="Chromosome III"/>
</dbReference>
<reference evidence="3" key="1">
    <citation type="submission" date="2020-06" db="EMBL/GenBank/DDBJ databases">
        <title>A chromosome-scale genome assembly of Talaromyces rugulosus W13939.</title>
        <authorList>
            <person name="Wang B."/>
            <person name="Guo L."/>
            <person name="Ye K."/>
            <person name="Wang L."/>
        </authorList>
    </citation>
    <scope>NUCLEOTIDE SEQUENCE [LARGE SCALE GENOMIC DNA]</scope>
    <source>
        <strain evidence="3">W13939</strain>
    </source>
</reference>
<dbReference type="AlphaFoldDB" id="A0A7H8QXG3"/>
<protein>
    <submittedName>
        <fullName evidence="2">Uncharacterized protein</fullName>
    </submittedName>
</protein>
<dbReference type="PANTHER" id="PTHR42090:SF1">
    <property type="match status" value="1"/>
</dbReference>
<dbReference type="EMBL" id="CP055900">
    <property type="protein sequence ID" value="QKX58794.1"/>
    <property type="molecule type" value="Genomic_DNA"/>
</dbReference>
<name>A0A7H8QXG3_TALRU</name>
<proteinExistence type="predicted"/>
<evidence type="ECO:0000313" key="3">
    <source>
        <dbReference type="Proteomes" id="UP000509510"/>
    </source>
</evidence>
<keyword evidence="3" id="KW-1185">Reference proteome</keyword>
<sequence length="158" mass="17418">MRPFLRLHHTTKNVTRHFNCQSKPQGTTTVSSLSSQQKKCNLTTSAILSTERHNGDSDTLLNRHSLNPSRGENSQSGTDNEVASHDAPFDPSNTAPEAEMEATARESSQRNKQSNPLDVSPANKDVNKARDPSEDKAERGVERPPSARGFTRKNKPVN</sequence>
<dbReference type="KEGG" id="trg:TRUGW13939_05921"/>
<feature type="compositionally biased region" description="Basic and acidic residues" evidence="1">
    <location>
        <begin position="125"/>
        <end position="142"/>
    </location>
</feature>
<dbReference type="GeneID" id="55993418"/>
<evidence type="ECO:0000256" key="1">
    <source>
        <dbReference type="SAM" id="MobiDB-lite"/>
    </source>
</evidence>
<accession>A0A7H8QXG3</accession>
<feature type="compositionally biased region" description="Polar residues" evidence="1">
    <location>
        <begin position="57"/>
        <end position="81"/>
    </location>
</feature>
<gene>
    <name evidence="2" type="ORF">TRUGW13939_05921</name>
</gene>